<dbReference type="Gene3D" id="3.40.50.720">
    <property type="entry name" value="NAD(P)-binding Rossmann-like Domain"/>
    <property type="match status" value="1"/>
</dbReference>
<dbReference type="EMBL" id="FNEZ01000002">
    <property type="protein sequence ID" value="SDJ58183.1"/>
    <property type="molecule type" value="Genomic_DNA"/>
</dbReference>
<evidence type="ECO:0000256" key="2">
    <source>
        <dbReference type="ARBA" id="ARBA00023002"/>
    </source>
</evidence>
<evidence type="ECO:0000256" key="3">
    <source>
        <dbReference type="RuleBase" id="RU000363"/>
    </source>
</evidence>
<dbReference type="InterPro" id="IPR036291">
    <property type="entry name" value="NAD(P)-bd_dom_sf"/>
</dbReference>
<dbReference type="PANTHER" id="PTHR44196:SF1">
    <property type="entry name" value="DEHYDROGENASE_REDUCTASE SDR FAMILY MEMBER 7B"/>
    <property type="match status" value="1"/>
</dbReference>
<feature type="domain" description="Ketoreductase" evidence="4">
    <location>
        <begin position="24"/>
        <end position="202"/>
    </location>
</feature>
<dbReference type="InterPro" id="IPR002347">
    <property type="entry name" value="SDR_fam"/>
</dbReference>
<dbReference type="SMART" id="SM00822">
    <property type="entry name" value="PKS_KR"/>
    <property type="match status" value="1"/>
</dbReference>
<dbReference type="GO" id="GO:0016491">
    <property type="term" value="F:oxidoreductase activity"/>
    <property type="evidence" value="ECO:0007669"/>
    <property type="project" value="UniProtKB-KW"/>
</dbReference>
<reference evidence="5 6" key="1">
    <citation type="submission" date="2016-10" db="EMBL/GenBank/DDBJ databases">
        <authorList>
            <person name="de Groot N.N."/>
        </authorList>
    </citation>
    <scope>NUCLEOTIDE SEQUENCE [LARGE SCALE GENOMIC DNA]</scope>
    <source>
        <strain evidence="5 6">CGMCC 1.10076</strain>
    </source>
</reference>
<dbReference type="GO" id="GO:0016020">
    <property type="term" value="C:membrane"/>
    <property type="evidence" value="ECO:0007669"/>
    <property type="project" value="TreeGrafter"/>
</dbReference>
<comment type="similarity">
    <text evidence="1 3">Belongs to the short-chain dehydrogenases/reductases (SDR) family.</text>
</comment>
<accession>A0A1G8UWK3</accession>
<proteinExistence type="inferred from homology"/>
<sequence>MSILIPTLHTFIIIFTLEYNPMSKNIIITGTSRGIGHQLALQFANAGHQVLALSRKIPQDLLAHQNISCLSVDLSEESDLQKVEDFLSSTWKKADAIIHNAGSLILKPFAEITTSEFENIYKVNVFAVAALTRIALPYLQKGSHVVSISSMGGIQGSVKFAGLSAYSSSKGAVITLSELLAEEYRERGIAFNVLALGSVQTEMLAEAFPGYQAPLSAAEMASYIFDFTLNGNKYFNGKVLQVSATTP</sequence>
<dbReference type="AlphaFoldDB" id="A0A1G8UWK3"/>
<protein>
    <submittedName>
        <fullName evidence="5">Short-chain dehydrogenase</fullName>
    </submittedName>
</protein>
<dbReference type="Pfam" id="PF00106">
    <property type="entry name" value="adh_short"/>
    <property type="match status" value="1"/>
</dbReference>
<gene>
    <name evidence="5" type="ORF">SAMN04487935_1080</name>
</gene>
<evidence type="ECO:0000313" key="5">
    <source>
        <dbReference type="EMBL" id="SDJ58183.1"/>
    </source>
</evidence>
<keyword evidence="6" id="KW-1185">Reference proteome</keyword>
<evidence type="ECO:0000256" key="1">
    <source>
        <dbReference type="ARBA" id="ARBA00006484"/>
    </source>
</evidence>
<evidence type="ECO:0000313" key="6">
    <source>
        <dbReference type="Proteomes" id="UP000199580"/>
    </source>
</evidence>
<dbReference type="InterPro" id="IPR057326">
    <property type="entry name" value="KR_dom"/>
</dbReference>
<dbReference type="STRING" id="1128970.SAMN04487935_1080"/>
<keyword evidence="2" id="KW-0560">Oxidoreductase</keyword>
<dbReference type="Proteomes" id="UP000199580">
    <property type="component" value="Unassembled WGS sequence"/>
</dbReference>
<dbReference type="PRINTS" id="PR00080">
    <property type="entry name" value="SDRFAMILY"/>
</dbReference>
<name>A0A1G8UWK3_9FLAO</name>
<dbReference type="PANTHER" id="PTHR44196">
    <property type="entry name" value="DEHYDROGENASE/REDUCTASE SDR FAMILY MEMBER 7B"/>
    <property type="match status" value="1"/>
</dbReference>
<dbReference type="SUPFAM" id="SSF51735">
    <property type="entry name" value="NAD(P)-binding Rossmann-fold domains"/>
    <property type="match status" value="1"/>
</dbReference>
<evidence type="ECO:0000259" key="4">
    <source>
        <dbReference type="SMART" id="SM00822"/>
    </source>
</evidence>
<dbReference type="CDD" id="cd05233">
    <property type="entry name" value="SDR_c"/>
    <property type="match status" value="1"/>
</dbReference>
<dbReference type="PRINTS" id="PR00081">
    <property type="entry name" value="GDHRDH"/>
</dbReference>
<organism evidence="5 6">
    <name type="scientific">Flavobacterium noncentrifugens</name>
    <dbReference type="NCBI Taxonomy" id="1128970"/>
    <lineage>
        <taxon>Bacteria</taxon>
        <taxon>Pseudomonadati</taxon>
        <taxon>Bacteroidota</taxon>
        <taxon>Flavobacteriia</taxon>
        <taxon>Flavobacteriales</taxon>
        <taxon>Flavobacteriaceae</taxon>
        <taxon>Flavobacterium</taxon>
    </lineage>
</organism>